<comment type="caution">
    <text evidence="3">The sequence shown here is derived from an EMBL/GenBank/DDBJ whole genome shotgun (WGS) entry which is preliminary data.</text>
</comment>
<evidence type="ECO:0000259" key="2">
    <source>
        <dbReference type="PROSITE" id="PS50933"/>
    </source>
</evidence>
<evidence type="ECO:0000256" key="1">
    <source>
        <dbReference type="SAM" id="SignalP"/>
    </source>
</evidence>
<feature type="chain" id="PRO_5015725457" evidence="1">
    <location>
        <begin position="26"/>
        <end position="142"/>
    </location>
</feature>
<dbReference type="AlphaFoldDB" id="A0A2T5B320"/>
<proteinExistence type="predicted"/>
<keyword evidence="1" id="KW-0732">Signal</keyword>
<accession>A0A2T5B320</accession>
<dbReference type="Proteomes" id="UP000241247">
    <property type="component" value="Unassembled WGS sequence"/>
</dbReference>
<reference evidence="3 4" key="1">
    <citation type="submission" date="2018-04" db="EMBL/GenBank/DDBJ databases">
        <title>Genomic Encyclopedia of Type Strains, Phase IV (KMG-IV): sequencing the most valuable type-strain genomes for metagenomic binning, comparative biology and taxonomic classification.</title>
        <authorList>
            <person name="Goeker M."/>
        </authorList>
    </citation>
    <scope>NUCLEOTIDE SEQUENCE [LARGE SCALE GENOMIC DNA]</scope>
    <source>
        <strain evidence="3 4">DSM 7138</strain>
    </source>
</reference>
<organism evidence="3 4">
    <name type="scientific">Mycoplana dimorpha</name>
    <dbReference type="NCBI Taxonomy" id="28320"/>
    <lineage>
        <taxon>Bacteria</taxon>
        <taxon>Pseudomonadati</taxon>
        <taxon>Pseudomonadota</taxon>
        <taxon>Alphaproteobacteria</taxon>
        <taxon>Hyphomicrobiales</taxon>
        <taxon>Rhizobiaceae</taxon>
        <taxon>Mycoplana</taxon>
    </lineage>
</organism>
<evidence type="ECO:0000313" key="3">
    <source>
        <dbReference type="EMBL" id="PTM93369.1"/>
    </source>
</evidence>
<gene>
    <name evidence="3" type="ORF">C7449_10654</name>
</gene>
<dbReference type="EMBL" id="PZZZ01000006">
    <property type="protein sequence ID" value="PTM93369.1"/>
    <property type="molecule type" value="Genomic_DNA"/>
</dbReference>
<name>A0A2T5B320_MYCDI</name>
<dbReference type="RefSeq" id="WP_108003719.1">
    <property type="nucleotide sequence ID" value="NZ_JBHEEX010000005.1"/>
</dbReference>
<dbReference type="InterPro" id="IPR010895">
    <property type="entry name" value="CHRD"/>
</dbReference>
<evidence type="ECO:0000313" key="4">
    <source>
        <dbReference type="Proteomes" id="UP000241247"/>
    </source>
</evidence>
<dbReference type="SMART" id="SM00754">
    <property type="entry name" value="CHRD"/>
    <property type="match status" value="1"/>
</dbReference>
<protein>
    <submittedName>
        <fullName evidence="3">CHRD domain-containing protein</fullName>
    </submittedName>
</protein>
<dbReference type="Pfam" id="PF07452">
    <property type="entry name" value="CHRD"/>
    <property type="match status" value="1"/>
</dbReference>
<keyword evidence="4" id="KW-1185">Reference proteome</keyword>
<dbReference type="OrthoDB" id="571052at2"/>
<dbReference type="PROSITE" id="PS50933">
    <property type="entry name" value="CHRD"/>
    <property type="match status" value="1"/>
</dbReference>
<feature type="domain" description="CHRD" evidence="2">
    <location>
        <begin position="26"/>
        <end position="142"/>
    </location>
</feature>
<feature type="signal peptide" evidence="1">
    <location>
        <begin position="1"/>
        <end position="25"/>
    </location>
</feature>
<sequence length="142" mass="15052">MWRCRNSLLTGLAVAAILASNPAFAETLKFMADMKGWSEVPPNDSAATGVGDVTVDTAAKRLTWTVTTSNLSGEPVAAHFHGPADPGKNADPVIDISDSLASGSADITDEQLADLQAGKWYLNVHTDKFPDGEIRGQVEKVQ</sequence>